<evidence type="ECO:0000256" key="2">
    <source>
        <dbReference type="ARBA" id="ARBA00022723"/>
    </source>
</evidence>
<comment type="similarity">
    <text evidence="1">Belongs to the DinB family.</text>
</comment>
<feature type="binding site" evidence="3">
    <location>
        <position position="47"/>
    </location>
    <ligand>
        <name>a divalent metal cation</name>
        <dbReference type="ChEBI" id="CHEBI:60240"/>
    </ligand>
</feature>
<dbReference type="InterPro" id="IPR007837">
    <property type="entry name" value="DinB"/>
</dbReference>
<dbReference type="OrthoDB" id="9807509at2"/>
<dbReference type="EMBL" id="RYZR01000001">
    <property type="protein sequence ID" value="RUL67242.1"/>
    <property type="molecule type" value="Genomic_DNA"/>
</dbReference>
<dbReference type="GO" id="GO:0046872">
    <property type="term" value="F:metal ion binding"/>
    <property type="evidence" value="ECO:0007669"/>
    <property type="project" value="UniProtKB-KW"/>
</dbReference>
<sequence>MQHLRTLTRYKTWADRLFFQSLAALPEAVLNEHQPIVFGSMLRTLNHVYCMDQVWKAHLEGVPHGFKSRNPEDCPAFETLRAAQENIDDWYVQYAQSLDEASLSETVHFTFIGGGEGAMSRGDILMHVVNHTTYHRGHVATMMYNISAYPPTTDLPVFLREAAG</sequence>
<proteinExistence type="inferred from homology"/>
<dbReference type="Gene3D" id="1.20.120.450">
    <property type="entry name" value="dinb family like domain"/>
    <property type="match status" value="1"/>
</dbReference>
<dbReference type="Proteomes" id="UP000267077">
    <property type="component" value="Unassembled WGS sequence"/>
</dbReference>
<organism evidence="4 5">
    <name type="scientific">Dyella dinghuensis</name>
    <dbReference type="NCBI Taxonomy" id="1920169"/>
    <lineage>
        <taxon>Bacteria</taxon>
        <taxon>Pseudomonadati</taxon>
        <taxon>Pseudomonadota</taxon>
        <taxon>Gammaproteobacteria</taxon>
        <taxon>Lysobacterales</taxon>
        <taxon>Rhodanobacteraceae</taxon>
        <taxon>Dyella</taxon>
    </lineage>
</organism>
<evidence type="ECO:0000256" key="1">
    <source>
        <dbReference type="ARBA" id="ARBA00008635"/>
    </source>
</evidence>
<evidence type="ECO:0000256" key="3">
    <source>
        <dbReference type="PIRSR" id="PIRSR607837-1"/>
    </source>
</evidence>
<evidence type="ECO:0000313" key="5">
    <source>
        <dbReference type="Proteomes" id="UP000267077"/>
    </source>
</evidence>
<dbReference type="Pfam" id="PF05163">
    <property type="entry name" value="DinB"/>
    <property type="match status" value="1"/>
</dbReference>
<keyword evidence="5" id="KW-1185">Reference proteome</keyword>
<gene>
    <name evidence="4" type="ORF">EKH79_00765</name>
</gene>
<evidence type="ECO:0000313" key="4">
    <source>
        <dbReference type="EMBL" id="RUL67242.1"/>
    </source>
</evidence>
<accession>A0A3S0Q1I2</accession>
<dbReference type="InterPro" id="IPR034660">
    <property type="entry name" value="DinB/YfiT-like"/>
</dbReference>
<comment type="caution">
    <text evidence="4">The sequence shown here is derived from an EMBL/GenBank/DDBJ whole genome shotgun (WGS) entry which is preliminary data.</text>
</comment>
<dbReference type="AlphaFoldDB" id="A0A3S0Q1I2"/>
<feature type="binding site" evidence="3">
    <location>
        <position position="131"/>
    </location>
    <ligand>
        <name>a divalent metal cation</name>
        <dbReference type="ChEBI" id="CHEBI:60240"/>
    </ligand>
</feature>
<dbReference type="PANTHER" id="PTHR37302:SF1">
    <property type="entry name" value="PROTEIN DINB"/>
    <property type="match status" value="1"/>
</dbReference>
<protein>
    <submittedName>
        <fullName evidence="4">Damage-inducible protein DinB</fullName>
    </submittedName>
</protein>
<dbReference type="PANTHER" id="PTHR37302">
    <property type="entry name" value="SLR1116 PROTEIN"/>
    <property type="match status" value="1"/>
</dbReference>
<keyword evidence="2 3" id="KW-0479">Metal-binding</keyword>
<dbReference type="SUPFAM" id="SSF109854">
    <property type="entry name" value="DinB/YfiT-like putative metalloenzymes"/>
    <property type="match status" value="1"/>
</dbReference>
<feature type="binding site" evidence="3">
    <location>
        <position position="135"/>
    </location>
    <ligand>
        <name>a divalent metal cation</name>
        <dbReference type="ChEBI" id="CHEBI:60240"/>
    </ligand>
</feature>
<name>A0A3S0Q1I2_9GAMM</name>
<reference evidence="4 5" key="1">
    <citation type="submission" date="2018-12" db="EMBL/GenBank/DDBJ databases">
        <title>Dyella dinghuensis sp. nov. DHOA06 and Dyella choica sp. nov. 4M-K27, isolated from forest soil.</title>
        <authorList>
            <person name="Qiu L.-H."/>
            <person name="Gao Z.-H."/>
        </authorList>
    </citation>
    <scope>NUCLEOTIDE SEQUENCE [LARGE SCALE GENOMIC DNA]</scope>
    <source>
        <strain evidence="4 5">DHOA06</strain>
    </source>
</reference>